<dbReference type="InterPro" id="IPR050430">
    <property type="entry name" value="Peptidase_S1"/>
</dbReference>
<dbReference type="SMART" id="SM00020">
    <property type="entry name" value="Tryp_SPc"/>
    <property type="match status" value="1"/>
</dbReference>
<dbReference type="OrthoDB" id="6755574at2759"/>
<dbReference type="RefSeq" id="XP_030374663.1">
    <property type="nucleotide sequence ID" value="XM_030518803.1"/>
</dbReference>
<dbReference type="GO" id="GO:0004252">
    <property type="term" value="F:serine-type endopeptidase activity"/>
    <property type="evidence" value="ECO:0007669"/>
    <property type="project" value="UniProtKB-EC"/>
</dbReference>
<dbReference type="EC" id="3.4.21.4" evidence="11"/>
<reference evidence="17" key="1">
    <citation type="submission" date="2025-08" db="UniProtKB">
        <authorList>
            <consortium name="RefSeq"/>
        </authorList>
    </citation>
    <scope>IDENTIFICATION</scope>
    <source>
        <strain evidence="17">11010-0011.00</strain>
        <tissue evidence="17">Whole body</tissue>
    </source>
</reference>
<proteinExistence type="inferred from homology"/>
<evidence type="ECO:0000256" key="14">
    <source>
        <dbReference type="SAM" id="SignalP"/>
    </source>
</evidence>
<evidence type="ECO:0000259" key="15">
    <source>
        <dbReference type="PROSITE" id="PS50240"/>
    </source>
</evidence>
<keyword evidence="16" id="KW-1185">Reference proteome</keyword>
<accession>A0A6J2THR6</accession>
<comment type="subcellular location">
    <subcellularLocation>
        <location evidence="1">Secreted</location>
        <location evidence="1">Extracellular space</location>
    </subcellularLocation>
</comment>
<protein>
    <recommendedName>
        <fullName evidence="11">trypsin</fullName>
        <ecNumber evidence="11">3.4.21.4</ecNumber>
    </recommendedName>
</protein>
<dbReference type="GeneID" id="115624200"/>
<evidence type="ECO:0000256" key="1">
    <source>
        <dbReference type="ARBA" id="ARBA00004239"/>
    </source>
</evidence>
<dbReference type="AlphaFoldDB" id="A0A6J2THR6"/>
<dbReference type="PROSITE" id="PS00134">
    <property type="entry name" value="TRYPSIN_HIS"/>
    <property type="match status" value="1"/>
</dbReference>
<dbReference type="GO" id="GO:0005576">
    <property type="term" value="C:extracellular region"/>
    <property type="evidence" value="ECO:0007669"/>
    <property type="project" value="UniProtKB-SubCell"/>
</dbReference>
<keyword evidence="3" id="KW-0964">Secreted</keyword>
<dbReference type="InterPro" id="IPR001254">
    <property type="entry name" value="Trypsin_dom"/>
</dbReference>
<dbReference type="PROSITE" id="PS50240">
    <property type="entry name" value="TRYPSIN_DOM"/>
    <property type="match status" value="1"/>
</dbReference>
<dbReference type="InterPro" id="IPR009003">
    <property type="entry name" value="Peptidase_S1_PA"/>
</dbReference>
<dbReference type="SUPFAM" id="SSF50494">
    <property type="entry name" value="Trypsin-like serine proteases"/>
    <property type="match status" value="1"/>
</dbReference>
<feature type="region of interest" description="Disordered" evidence="13">
    <location>
        <begin position="19"/>
        <end position="39"/>
    </location>
</feature>
<feature type="domain" description="Peptidase S1" evidence="15">
    <location>
        <begin position="31"/>
        <end position="269"/>
    </location>
</feature>
<dbReference type="InterPro" id="IPR018114">
    <property type="entry name" value="TRYPSIN_HIS"/>
</dbReference>
<evidence type="ECO:0000256" key="8">
    <source>
        <dbReference type="ARBA" id="ARBA00023145"/>
    </source>
</evidence>
<evidence type="ECO:0000256" key="4">
    <source>
        <dbReference type="ARBA" id="ARBA00022670"/>
    </source>
</evidence>
<evidence type="ECO:0000256" key="9">
    <source>
        <dbReference type="ARBA" id="ARBA00023157"/>
    </source>
</evidence>
<evidence type="ECO:0000256" key="10">
    <source>
        <dbReference type="ARBA" id="ARBA00036320"/>
    </source>
</evidence>
<evidence type="ECO:0000256" key="3">
    <source>
        <dbReference type="ARBA" id="ARBA00022525"/>
    </source>
</evidence>
<feature type="chain" id="PRO_5026735809" description="trypsin" evidence="14">
    <location>
        <begin position="17"/>
        <end position="270"/>
    </location>
</feature>
<evidence type="ECO:0000313" key="17">
    <source>
        <dbReference type="RefSeq" id="XP_030374663.1"/>
    </source>
</evidence>
<keyword evidence="5 14" id="KW-0732">Signal</keyword>
<dbReference type="FunFam" id="2.40.10.10:FF:000036">
    <property type="entry name" value="Trypsin beta"/>
    <property type="match status" value="1"/>
</dbReference>
<feature type="signal peptide" evidence="14">
    <location>
        <begin position="1"/>
        <end position="16"/>
    </location>
</feature>
<dbReference type="Pfam" id="PF00089">
    <property type="entry name" value="Trypsin"/>
    <property type="match status" value="1"/>
</dbReference>
<evidence type="ECO:0000313" key="16">
    <source>
        <dbReference type="Proteomes" id="UP000504634"/>
    </source>
</evidence>
<keyword evidence="6 12" id="KW-0378">Hydrolase</keyword>
<sequence length="270" mass="29641">MYALARLLFITALSMARSNTSEPSSEENKRIVGGSDVPENEHIPYQVSMQYKTDEGLRHFCGGSIITPNRILTAAHCCDGLNTTRMSVLAGVRNLDDRHGVRSKVLSCTIHPDYKILVTSDIAVLSIDPPLKYSKFRIAPISVEGKEFVGDNVPVTLTGWGRRLPISIPLLDILNYPNSLQRMSYHTISNKQCRESGMEKVTDTEICARGIFRGSCSGDSGGPLVTRTSKGVHQVGIVSYGLSICGLSITPDVYTRVSTFSDWIQSEITK</sequence>
<comment type="similarity">
    <text evidence="2">Belongs to the peptidase S1 family.</text>
</comment>
<organism evidence="16 17">
    <name type="scientific">Drosophila lebanonensis</name>
    <name type="common">Fruit fly</name>
    <name type="synonym">Scaptodrosophila lebanonensis</name>
    <dbReference type="NCBI Taxonomy" id="7225"/>
    <lineage>
        <taxon>Eukaryota</taxon>
        <taxon>Metazoa</taxon>
        <taxon>Ecdysozoa</taxon>
        <taxon>Arthropoda</taxon>
        <taxon>Hexapoda</taxon>
        <taxon>Insecta</taxon>
        <taxon>Pterygota</taxon>
        <taxon>Neoptera</taxon>
        <taxon>Endopterygota</taxon>
        <taxon>Diptera</taxon>
        <taxon>Brachycera</taxon>
        <taxon>Muscomorpha</taxon>
        <taxon>Ephydroidea</taxon>
        <taxon>Drosophilidae</taxon>
        <taxon>Scaptodrosophila</taxon>
    </lineage>
</organism>
<dbReference type="PANTHER" id="PTHR24276">
    <property type="entry name" value="POLYSERASE-RELATED"/>
    <property type="match status" value="1"/>
</dbReference>
<dbReference type="Proteomes" id="UP000504634">
    <property type="component" value="Unplaced"/>
</dbReference>
<keyword evidence="9" id="KW-1015">Disulfide bond</keyword>
<name>A0A6J2THR6_DROLE</name>
<comment type="catalytic activity">
    <reaction evidence="10">
        <text>Preferential cleavage: Arg-|-Xaa, Lys-|-Xaa.</text>
        <dbReference type="EC" id="3.4.21.4"/>
    </reaction>
</comment>
<dbReference type="InterPro" id="IPR001314">
    <property type="entry name" value="Peptidase_S1A"/>
</dbReference>
<dbReference type="InterPro" id="IPR033116">
    <property type="entry name" value="TRYPSIN_SER"/>
</dbReference>
<evidence type="ECO:0000256" key="13">
    <source>
        <dbReference type="SAM" id="MobiDB-lite"/>
    </source>
</evidence>
<dbReference type="PRINTS" id="PR00722">
    <property type="entry name" value="CHYMOTRYPSIN"/>
</dbReference>
<evidence type="ECO:0000256" key="6">
    <source>
        <dbReference type="ARBA" id="ARBA00022801"/>
    </source>
</evidence>
<dbReference type="FunFam" id="2.40.10.10:FF:000068">
    <property type="entry name" value="transmembrane protease serine 2"/>
    <property type="match status" value="1"/>
</dbReference>
<keyword evidence="4 12" id="KW-0645">Protease</keyword>
<dbReference type="CDD" id="cd00190">
    <property type="entry name" value="Tryp_SPc"/>
    <property type="match status" value="1"/>
</dbReference>
<evidence type="ECO:0000256" key="5">
    <source>
        <dbReference type="ARBA" id="ARBA00022729"/>
    </source>
</evidence>
<keyword evidence="8" id="KW-0865">Zymogen</keyword>
<evidence type="ECO:0000256" key="2">
    <source>
        <dbReference type="ARBA" id="ARBA00007664"/>
    </source>
</evidence>
<dbReference type="GO" id="GO:0006508">
    <property type="term" value="P:proteolysis"/>
    <property type="evidence" value="ECO:0007669"/>
    <property type="project" value="UniProtKB-KW"/>
</dbReference>
<dbReference type="InterPro" id="IPR043504">
    <property type="entry name" value="Peptidase_S1_PA_chymotrypsin"/>
</dbReference>
<gene>
    <name evidence="17" type="primary">LOC115624200</name>
</gene>
<dbReference type="Gene3D" id="2.40.10.10">
    <property type="entry name" value="Trypsin-like serine proteases"/>
    <property type="match status" value="1"/>
</dbReference>
<evidence type="ECO:0000256" key="7">
    <source>
        <dbReference type="ARBA" id="ARBA00022825"/>
    </source>
</evidence>
<evidence type="ECO:0000256" key="12">
    <source>
        <dbReference type="RuleBase" id="RU363034"/>
    </source>
</evidence>
<dbReference type="PANTHER" id="PTHR24276:SF91">
    <property type="entry name" value="AT26814P-RELATED"/>
    <property type="match status" value="1"/>
</dbReference>
<evidence type="ECO:0000256" key="11">
    <source>
        <dbReference type="ARBA" id="ARBA00038868"/>
    </source>
</evidence>
<dbReference type="PROSITE" id="PS00135">
    <property type="entry name" value="TRYPSIN_SER"/>
    <property type="match status" value="1"/>
</dbReference>
<keyword evidence="7 12" id="KW-0720">Serine protease</keyword>